<gene>
    <name evidence="1" type="ORF">ACFQXB_06235</name>
</gene>
<dbReference type="Proteomes" id="UP001596516">
    <property type="component" value="Unassembled WGS sequence"/>
</dbReference>
<reference evidence="2" key="1">
    <citation type="journal article" date="2019" name="Int. J. Syst. Evol. Microbiol.">
        <title>The Global Catalogue of Microorganisms (GCM) 10K type strain sequencing project: providing services to taxonomists for standard genome sequencing and annotation.</title>
        <authorList>
            <consortium name="The Broad Institute Genomics Platform"/>
            <consortium name="The Broad Institute Genome Sequencing Center for Infectious Disease"/>
            <person name="Wu L."/>
            <person name="Ma J."/>
        </authorList>
    </citation>
    <scope>NUCLEOTIDE SEQUENCE [LARGE SCALE GENOMIC DNA]</scope>
    <source>
        <strain evidence="2">CGMCC 1.12750</strain>
    </source>
</reference>
<comment type="caution">
    <text evidence="1">The sequence shown here is derived from an EMBL/GenBank/DDBJ whole genome shotgun (WGS) entry which is preliminary data.</text>
</comment>
<organism evidence="1 2">
    <name type="scientific">Plastorhodobacter daqingensis</name>
    <dbReference type="NCBI Taxonomy" id="1387281"/>
    <lineage>
        <taxon>Bacteria</taxon>
        <taxon>Pseudomonadati</taxon>
        <taxon>Pseudomonadota</taxon>
        <taxon>Alphaproteobacteria</taxon>
        <taxon>Rhodobacterales</taxon>
        <taxon>Paracoccaceae</taxon>
        <taxon>Plastorhodobacter</taxon>
    </lineage>
</organism>
<evidence type="ECO:0000313" key="2">
    <source>
        <dbReference type="Proteomes" id="UP001596516"/>
    </source>
</evidence>
<keyword evidence="2" id="KW-1185">Reference proteome</keyword>
<proteinExistence type="predicted"/>
<evidence type="ECO:0000313" key="1">
    <source>
        <dbReference type="EMBL" id="MFC7703787.1"/>
    </source>
</evidence>
<accession>A0ABW2UGL2</accession>
<protein>
    <submittedName>
        <fullName evidence="1">Uncharacterized protein</fullName>
    </submittedName>
</protein>
<sequence>MAESLNEVVKIFGGKFPIHRLDGITFAIDYAAALQELDRGLGVDRGIDPSAGANPNGVAMPLAVRRDDGIKTHVVLRGYLAEQLISEDETQSGEAISVISYCLGTAAFNALVEGKFPGTLLSLYPDPYEGWLYRYNDALPATYFSTRLVAPSMKTLEFYSEQAHLQLEQMISVTKDAYAEYNEDGDHERFFETCAAHVSGFMAAMARFFAARASMIGPHRSHGLLDQTLIQLELWKWSKLFEEDLAAFDRRLEDWTSLDEVFFLNRHFERFLFEVGVLPDQMNDGSLYVHASGEHRLSTRRGTKRLL</sequence>
<dbReference type="EMBL" id="JBHTFQ010000003">
    <property type="protein sequence ID" value="MFC7703787.1"/>
    <property type="molecule type" value="Genomic_DNA"/>
</dbReference>
<name>A0ABW2UGL2_9RHOB</name>